<reference evidence="2" key="1">
    <citation type="journal article" date="2022" name="Plant J.">
        <title>Strategies of tolerance reflected in two North American maple genomes.</title>
        <authorList>
            <person name="McEvoy S.L."/>
            <person name="Sezen U.U."/>
            <person name="Trouern-Trend A."/>
            <person name="McMahon S.M."/>
            <person name="Schaberg P.G."/>
            <person name="Yang J."/>
            <person name="Wegrzyn J.L."/>
            <person name="Swenson N.G."/>
        </authorList>
    </citation>
    <scope>NUCLEOTIDE SEQUENCE</scope>
    <source>
        <strain evidence="2">NS2018</strain>
    </source>
</reference>
<evidence type="ECO:0000256" key="1">
    <source>
        <dbReference type="ARBA" id="ARBA00022801"/>
    </source>
</evidence>
<dbReference type="Pfam" id="PF02545">
    <property type="entry name" value="Maf"/>
    <property type="match status" value="1"/>
</dbReference>
<accession>A0AA39V3N1</accession>
<dbReference type="Gene3D" id="3.90.950.10">
    <property type="match status" value="1"/>
</dbReference>
<keyword evidence="1" id="KW-0378">Hydrolase</keyword>
<dbReference type="InterPro" id="IPR029001">
    <property type="entry name" value="ITPase-like_fam"/>
</dbReference>
<evidence type="ECO:0000313" key="3">
    <source>
        <dbReference type="Proteomes" id="UP001168877"/>
    </source>
</evidence>
<proteinExistence type="inferred from homology"/>
<reference evidence="2" key="2">
    <citation type="submission" date="2023-06" db="EMBL/GenBank/DDBJ databases">
        <authorList>
            <person name="Swenson N.G."/>
            <person name="Wegrzyn J.L."/>
            <person name="Mcevoy S.L."/>
        </authorList>
    </citation>
    <scope>NUCLEOTIDE SEQUENCE</scope>
    <source>
        <strain evidence="2">NS2018</strain>
        <tissue evidence="2">Leaf</tissue>
    </source>
</reference>
<evidence type="ECO:0008006" key="4">
    <source>
        <dbReference type="Google" id="ProtNLM"/>
    </source>
</evidence>
<sequence length="231" mass="25163">MEANSSPFKIILGSSSMPRRKILTEMGYEFTVMSADIDEKAIRKEKPEDLVLAIAEAKADAIVSKLRTIDGQSGNAESTILIAADTAEAILNRLPIGDDIKEADPTVLITADQVVVYEGAIREKPSSKEEAWQFIKGYSGGHCATVGSIFVTNINTGFRKGVSDRVEIYFHEIPDEVIEKLVEEGTVLYVAGGLIIEHPLILPYIKQVVGTMDSVMGLPKALTEKLIKEAL</sequence>
<dbReference type="HAMAP" id="MF_00528">
    <property type="entry name" value="Maf"/>
    <property type="match status" value="1"/>
</dbReference>
<name>A0AA39V3N1_ACESA</name>
<dbReference type="EMBL" id="JAUESC010000386">
    <property type="protein sequence ID" value="KAK0577344.1"/>
    <property type="molecule type" value="Genomic_DNA"/>
</dbReference>
<dbReference type="GO" id="GO:0047429">
    <property type="term" value="F:nucleoside triphosphate diphosphatase activity"/>
    <property type="evidence" value="ECO:0007669"/>
    <property type="project" value="InterPro"/>
</dbReference>
<dbReference type="AlphaFoldDB" id="A0AA39V3N1"/>
<dbReference type="PANTHER" id="PTHR43213">
    <property type="entry name" value="BIFUNCTIONAL DTTP/UTP PYROPHOSPHATASE/METHYLTRANSFERASE PROTEIN-RELATED"/>
    <property type="match status" value="1"/>
</dbReference>
<organism evidence="2 3">
    <name type="scientific">Acer saccharum</name>
    <name type="common">Sugar maple</name>
    <dbReference type="NCBI Taxonomy" id="4024"/>
    <lineage>
        <taxon>Eukaryota</taxon>
        <taxon>Viridiplantae</taxon>
        <taxon>Streptophyta</taxon>
        <taxon>Embryophyta</taxon>
        <taxon>Tracheophyta</taxon>
        <taxon>Spermatophyta</taxon>
        <taxon>Magnoliopsida</taxon>
        <taxon>eudicotyledons</taxon>
        <taxon>Gunneridae</taxon>
        <taxon>Pentapetalae</taxon>
        <taxon>rosids</taxon>
        <taxon>malvids</taxon>
        <taxon>Sapindales</taxon>
        <taxon>Sapindaceae</taxon>
        <taxon>Hippocastanoideae</taxon>
        <taxon>Acereae</taxon>
        <taxon>Acer</taxon>
    </lineage>
</organism>
<dbReference type="SUPFAM" id="SSF52972">
    <property type="entry name" value="ITPase-like"/>
    <property type="match status" value="1"/>
</dbReference>
<dbReference type="InterPro" id="IPR003697">
    <property type="entry name" value="Maf-like"/>
</dbReference>
<dbReference type="PANTHER" id="PTHR43213:SF14">
    <property type="entry name" value="MAF-LIKE PROTEIN"/>
    <property type="match status" value="1"/>
</dbReference>
<comment type="caution">
    <text evidence="2">The sequence shown here is derived from an EMBL/GenBank/DDBJ whole genome shotgun (WGS) entry which is preliminary data.</text>
</comment>
<dbReference type="Proteomes" id="UP001168877">
    <property type="component" value="Unassembled WGS sequence"/>
</dbReference>
<gene>
    <name evidence="2" type="ORF">LWI29_031630</name>
</gene>
<evidence type="ECO:0000313" key="2">
    <source>
        <dbReference type="EMBL" id="KAK0577344.1"/>
    </source>
</evidence>
<keyword evidence="3" id="KW-1185">Reference proteome</keyword>
<protein>
    <recommendedName>
        <fullName evidence="4">Maf-like protein</fullName>
    </recommendedName>
</protein>
<dbReference type="PIRSF" id="PIRSF006305">
    <property type="entry name" value="Maf"/>
    <property type="match status" value="1"/>
</dbReference>